<evidence type="ECO:0000313" key="9">
    <source>
        <dbReference type="Proteomes" id="UP000305709"/>
    </source>
</evidence>
<evidence type="ECO:0000256" key="1">
    <source>
        <dbReference type="ARBA" id="ARBA00004651"/>
    </source>
</evidence>
<feature type="transmembrane region" description="Helical" evidence="6">
    <location>
        <begin position="29"/>
        <end position="47"/>
    </location>
</feature>
<evidence type="ECO:0000256" key="6">
    <source>
        <dbReference type="SAM" id="Phobius"/>
    </source>
</evidence>
<feature type="domain" description="Prepilin type IV endopeptidase peptidase" evidence="7">
    <location>
        <begin position="8"/>
        <end position="110"/>
    </location>
</feature>
<dbReference type="OrthoDB" id="7866360at2"/>
<keyword evidence="5 6" id="KW-0472">Membrane</keyword>
<keyword evidence="9" id="KW-1185">Reference proteome</keyword>
<dbReference type="InterPro" id="IPR052218">
    <property type="entry name" value="Preflagellin_Peptidase"/>
</dbReference>
<evidence type="ECO:0000313" key="8">
    <source>
        <dbReference type="EMBL" id="TNC66586.1"/>
    </source>
</evidence>
<dbReference type="InterPro" id="IPR000045">
    <property type="entry name" value="Prepilin_IV_endopep_pep"/>
</dbReference>
<sequence>MQMVPLLLALPILLWIAWTDVMALRIRNSAVAAAVALFVVTLPLVGWPEAGWRLLAAAVVFLTGFALFAARLMGGGDVKMGAALMLFVPSGTHSQFALLFSAAMLMGILALEMLRRLPALRRAGPVSLRARGTFPMGLAFALGAVLHVLMLAASA</sequence>
<evidence type="ECO:0000256" key="2">
    <source>
        <dbReference type="ARBA" id="ARBA00022475"/>
    </source>
</evidence>
<evidence type="ECO:0000256" key="5">
    <source>
        <dbReference type="ARBA" id="ARBA00023136"/>
    </source>
</evidence>
<keyword evidence="2" id="KW-1003">Cell membrane</keyword>
<evidence type="ECO:0000259" key="7">
    <source>
        <dbReference type="Pfam" id="PF01478"/>
    </source>
</evidence>
<dbReference type="EMBL" id="VDFV01000032">
    <property type="protein sequence ID" value="TNC66586.1"/>
    <property type="molecule type" value="Genomic_DNA"/>
</dbReference>
<dbReference type="Pfam" id="PF01478">
    <property type="entry name" value="Peptidase_A24"/>
    <property type="match status" value="1"/>
</dbReference>
<feature type="transmembrane region" description="Helical" evidence="6">
    <location>
        <begin position="54"/>
        <end position="74"/>
    </location>
</feature>
<dbReference type="GO" id="GO:0004190">
    <property type="term" value="F:aspartic-type endopeptidase activity"/>
    <property type="evidence" value="ECO:0007669"/>
    <property type="project" value="InterPro"/>
</dbReference>
<dbReference type="Proteomes" id="UP000305709">
    <property type="component" value="Unassembled WGS sequence"/>
</dbReference>
<protein>
    <recommendedName>
        <fullName evidence="7">Prepilin type IV endopeptidase peptidase domain-containing protein</fullName>
    </recommendedName>
</protein>
<keyword evidence="3 6" id="KW-0812">Transmembrane</keyword>
<reference evidence="8 9" key="1">
    <citation type="submission" date="2019-06" db="EMBL/GenBank/DDBJ databases">
        <authorList>
            <person name="Jiang L."/>
        </authorList>
    </citation>
    <scope>NUCLEOTIDE SEQUENCE [LARGE SCALE GENOMIC DNA]</scope>
    <source>
        <strain evidence="8 9">YIM 48858</strain>
    </source>
</reference>
<dbReference type="GO" id="GO:0005886">
    <property type="term" value="C:plasma membrane"/>
    <property type="evidence" value="ECO:0007669"/>
    <property type="project" value="UniProtKB-SubCell"/>
</dbReference>
<feature type="transmembrane region" description="Helical" evidence="6">
    <location>
        <begin position="134"/>
        <end position="153"/>
    </location>
</feature>
<gene>
    <name evidence="8" type="ORF">FHG71_16505</name>
</gene>
<accession>A0A5C4N6N2</accession>
<proteinExistence type="predicted"/>
<evidence type="ECO:0000256" key="4">
    <source>
        <dbReference type="ARBA" id="ARBA00022989"/>
    </source>
</evidence>
<feature type="transmembrane region" description="Helical" evidence="6">
    <location>
        <begin position="94"/>
        <end position="114"/>
    </location>
</feature>
<comment type="caution">
    <text evidence="8">The sequence shown here is derived from an EMBL/GenBank/DDBJ whole genome shotgun (WGS) entry which is preliminary data.</text>
</comment>
<comment type="subcellular location">
    <subcellularLocation>
        <location evidence="1">Cell membrane</location>
        <topology evidence="1">Multi-pass membrane protein</topology>
    </subcellularLocation>
</comment>
<dbReference type="AlphaFoldDB" id="A0A5C4N6N2"/>
<dbReference type="Gene3D" id="1.20.120.1220">
    <property type="match status" value="1"/>
</dbReference>
<name>A0A5C4N6N2_9RHOB</name>
<organism evidence="8 9">
    <name type="scientific">Rubellimicrobium roseum</name>
    <dbReference type="NCBI Taxonomy" id="687525"/>
    <lineage>
        <taxon>Bacteria</taxon>
        <taxon>Pseudomonadati</taxon>
        <taxon>Pseudomonadota</taxon>
        <taxon>Alphaproteobacteria</taxon>
        <taxon>Rhodobacterales</taxon>
        <taxon>Roseobacteraceae</taxon>
        <taxon>Rubellimicrobium</taxon>
    </lineage>
</organism>
<keyword evidence="4 6" id="KW-1133">Transmembrane helix</keyword>
<dbReference type="PANTHER" id="PTHR36506:SF1">
    <property type="entry name" value="PREFLAGELLIN PEPTIDASE"/>
    <property type="match status" value="1"/>
</dbReference>
<evidence type="ECO:0000256" key="3">
    <source>
        <dbReference type="ARBA" id="ARBA00022692"/>
    </source>
</evidence>
<dbReference type="PANTHER" id="PTHR36506">
    <property type="entry name" value="PREFLAGELLIN PEPTIDASE"/>
    <property type="match status" value="1"/>
</dbReference>